<reference evidence="1" key="1">
    <citation type="submission" date="2016-10" db="EMBL/GenBank/DDBJ databases">
        <title>CRISPR-Cas defence system in Roseofilum reptotaenium: evidence of a bacteriophage-cyanobacterium arms race in the coral black band disease.</title>
        <authorList>
            <person name="Buerger P."/>
            <person name="Wood-Charlson E.M."/>
            <person name="Weynberg K.D."/>
            <person name="Willis B."/>
            <person name="Van Oppen M.J."/>
        </authorList>
    </citation>
    <scope>NUCLEOTIDE SEQUENCE [LARGE SCALE GENOMIC DNA]</scope>
    <source>
        <strain evidence="1">AO1-A</strain>
    </source>
</reference>
<dbReference type="STRING" id="1925591.BI308_25110"/>
<gene>
    <name evidence="1" type="ORF">BI308_25110</name>
</gene>
<dbReference type="Pfam" id="PF08869">
    <property type="entry name" value="XisI"/>
    <property type="match status" value="1"/>
</dbReference>
<name>A0A1L9QJL7_9CYAN</name>
<comment type="caution">
    <text evidence="1">The sequence shown here is derived from an EMBL/GenBank/DDBJ whole genome shotgun (WGS) entry which is preliminary data.</text>
</comment>
<dbReference type="EMBL" id="MLAW01000082">
    <property type="protein sequence ID" value="OJJ14257.1"/>
    <property type="molecule type" value="Genomic_DNA"/>
</dbReference>
<keyword evidence="2" id="KW-1185">Reference proteome</keyword>
<accession>A0A1L9QJL7</accession>
<sequence>MEKIERYRSYIQELLTEHAKPFKSEGEAQTELIFDLQRDHYQVVNTGWENRRPQYGCTLHLSIRKDKIWIHHDGTEIGIANELVEKGVPKSDIVLAFREPLMRPYTGFAVN</sequence>
<proteinExistence type="predicted"/>
<dbReference type="Proteomes" id="UP000183940">
    <property type="component" value="Unassembled WGS sequence"/>
</dbReference>
<evidence type="ECO:0000313" key="1">
    <source>
        <dbReference type="EMBL" id="OJJ14257.1"/>
    </source>
</evidence>
<dbReference type="InterPro" id="IPR014968">
    <property type="entry name" value="XisI"/>
</dbReference>
<protein>
    <submittedName>
        <fullName evidence="1">XisI protein</fullName>
    </submittedName>
</protein>
<evidence type="ECO:0000313" key="2">
    <source>
        <dbReference type="Proteomes" id="UP000183940"/>
    </source>
</evidence>
<dbReference type="InterPro" id="IPR035943">
    <property type="entry name" value="XisI-like_sf"/>
</dbReference>
<dbReference type="AlphaFoldDB" id="A0A1L9QJL7"/>
<dbReference type="SUPFAM" id="SSF143847">
    <property type="entry name" value="XisI-like"/>
    <property type="match status" value="1"/>
</dbReference>
<dbReference type="Gene3D" id="3.30.310.110">
    <property type="entry name" value="XisI-like"/>
    <property type="match status" value="1"/>
</dbReference>
<dbReference type="CDD" id="cd16382">
    <property type="entry name" value="XisI-like"/>
    <property type="match status" value="1"/>
</dbReference>
<organism evidence="1 2">
    <name type="scientific">Roseofilum reptotaenium AO1-A</name>
    <dbReference type="NCBI Taxonomy" id="1925591"/>
    <lineage>
        <taxon>Bacteria</taxon>
        <taxon>Bacillati</taxon>
        <taxon>Cyanobacteriota</taxon>
        <taxon>Cyanophyceae</taxon>
        <taxon>Desertifilales</taxon>
        <taxon>Desertifilaceae</taxon>
        <taxon>Roseofilum</taxon>
    </lineage>
</organism>